<dbReference type="GO" id="GO:0016020">
    <property type="term" value="C:membrane"/>
    <property type="evidence" value="ECO:0007669"/>
    <property type="project" value="UniProtKB-SubCell"/>
</dbReference>
<sequence length="324" mass="33700">MSLKLQNIKGSGGGSGGNRRKLVASSTATAATLLLVALLVAIPWTSAAAVENDQNSNNRNLNLDSSSSFGAAPSNQNDIYIDDEGLEGSGSRGEVRDDLEKEDDEASGSGFGDDDEDSTSSRSSLSSSSSSGGNLNVLRGGSDNLPGSGDHDDNDLYTDTNLPTVDPSTTDDEDMPIGKDNSKSSSSSSSSGSSSSGGVYSRGGEIIETGENDLDLGGLPRHHVTPTEGSINHHDNTQYGAGSGVLIMNAKNDDRTASFFAQPGILAAVIGGAVVGLLCAILVVMFIVYRMRKKDEGSYALDEPKRSPTANTYAKNVNNREFYA</sequence>
<keyword evidence="14" id="KW-1185">Reference proteome</keyword>
<feature type="domain" description="Neurexin/syndecan/glycophorin C" evidence="12">
    <location>
        <begin position="288"/>
        <end position="306"/>
    </location>
</feature>
<evidence type="ECO:0000256" key="10">
    <source>
        <dbReference type="SAM" id="MobiDB-lite"/>
    </source>
</evidence>
<evidence type="ECO:0000256" key="6">
    <source>
        <dbReference type="ARBA" id="ARBA00023136"/>
    </source>
</evidence>
<feature type="compositionally biased region" description="Acidic residues" evidence="10">
    <location>
        <begin position="100"/>
        <end position="118"/>
    </location>
</feature>
<evidence type="ECO:0000313" key="14">
    <source>
        <dbReference type="Proteomes" id="UP000007062"/>
    </source>
</evidence>
<dbReference type="InterPro" id="IPR027789">
    <property type="entry name" value="Syndecan/Neurexin_dom"/>
</dbReference>
<evidence type="ECO:0000256" key="1">
    <source>
        <dbReference type="ARBA" id="ARBA00004479"/>
    </source>
</evidence>
<feature type="compositionally biased region" description="Low complexity" evidence="10">
    <location>
        <begin position="55"/>
        <end position="68"/>
    </location>
</feature>
<dbReference type="SMART" id="SM00294">
    <property type="entry name" value="4.1m"/>
    <property type="match status" value="1"/>
</dbReference>
<reference evidence="13" key="3">
    <citation type="submission" date="2020-05" db="UniProtKB">
        <authorList>
            <consortium name="EnsemblMetazoa"/>
        </authorList>
    </citation>
    <scope>IDENTIFICATION</scope>
    <source>
        <strain evidence="13">PEST</strain>
    </source>
</reference>
<dbReference type="VEuPathDB" id="VectorBase:AGAP007657"/>
<evidence type="ECO:0000313" key="13">
    <source>
        <dbReference type="EnsemblMetazoa" id="AGAP007657-PA"/>
    </source>
</evidence>
<dbReference type="InterPro" id="IPR030479">
    <property type="entry name" value="Syndecan_CS"/>
</dbReference>
<comment type="similarity">
    <text evidence="2 9">Belongs to the syndecan proteoglycan family.</text>
</comment>
<dbReference type="PANTHER" id="PTHR10915:SF1">
    <property type="entry name" value="SYNDECAN"/>
    <property type="match status" value="1"/>
</dbReference>
<reference evidence="13 14" key="2">
    <citation type="journal article" date="2004" name="Trends Parasitol.">
        <title>The Anopheles gambiae genome: an update.</title>
        <authorList>
            <person name="Mongin E."/>
            <person name="Louis C."/>
            <person name="Holt R.A."/>
            <person name="Birney E."/>
            <person name="Collins F.H."/>
        </authorList>
    </citation>
    <scope>NUCLEOTIDE SEQUENCE [LARGE SCALE GENOMIC DNA]</scope>
    <source>
        <strain evidence="13 14">PEST</strain>
    </source>
</reference>
<evidence type="ECO:0000256" key="3">
    <source>
        <dbReference type="ARBA" id="ARBA00022692"/>
    </source>
</evidence>
<dbReference type="GO" id="GO:0009986">
    <property type="term" value="C:cell surface"/>
    <property type="evidence" value="ECO:0000318"/>
    <property type="project" value="GO_Central"/>
</dbReference>
<dbReference type="PROSITE" id="PS51318">
    <property type="entry name" value="TAT"/>
    <property type="match status" value="1"/>
</dbReference>
<dbReference type="AlphaFoldDB" id="A0A1S4GVS1"/>
<keyword evidence="8 9" id="KW-0357">Heparan sulfate</keyword>
<reference evidence="13 14" key="1">
    <citation type="journal article" date="2002" name="Science">
        <title>The genome sequence of the malaria mosquito Anopheles gambiae.</title>
        <authorList>
            <person name="Holt R.A."/>
            <person name="Subramanian G.M."/>
            <person name="Halpern A."/>
            <person name="Sutton G.G."/>
            <person name="Charlab R."/>
            <person name="Nusskern D.R."/>
            <person name="Wincker P."/>
            <person name="Clark A.G."/>
            <person name="Ribeiro J.M."/>
            <person name="Wides R."/>
            <person name="Salzberg S.L."/>
            <person name="Loftus B."/>
            <person name="Yandell M."/>
            <person name="Majoros W.H."/>
            <person name="Rusch D.B."/>
            <person name="Lai Z."/>
            <person name="Kraft C.L."/>
            <person name="Abril J.F."/>
            <person name="Anthouard V."/>
            <person name="Arensburger P."/>
            <person name="Atkinson P.W."/>
            <person name="Baden H."/>
            <person name="de Berardinis V."/>
            <person name="Baldwin D."/>
            <person name="Benes V."/>
            <person name="Biedler J."/>
            <person name="Blass C."/>
            <person name="Bolanos R."/>
            <person name="Boscus D."/>
            <person name="Barnstead M."/>
            <person name="Cai S."/>
            <person name="Center A."/>
            <person name="Chaturverdi K."/>
            <person name="Christophides G.K."/>
            <person name="Chrystal M.A."/>
            <person name="Clamp M."/>
            <person name="Cravchik A."/>
            <person name="Curwen V."/>
            <person name="Dana A."/>
            <person name="Delcher A."/>
            <person name="Dew I."/>
            <person name="Evans C.A."/>
            <person name="Flanigan M."/>
            <person name="Grundschober-Freimoser A."/>
            <person name="Friedli L."/>
            <person name="Gu Z."/>
            <person name="Guan P."/>
            <person name="Guigo R."/>
            <person name="Hillenmeyer M.E."/>
            <person name="Hladun S.L."/>
            <person name="Hogan J.R."/>
            <person name="Hong Y.S."/>
            <person name="Hoover J."/>
            <person name="Jaillon O."/>
            <person name="Ke Z."/>
            <person name="Kodira C."/>
            <person name="Kokoza E."/>
            <person name="Koutsos A."/>
            <person name="Letunic I."/>
            <person name="Levitsky A."/>
            <person name="Liang Y."/>
            <person name="Lin J.J."/>
            <person name="Lobo N.F."/>
            <person name="Lopez J.R."/>
            <person name="Malek J.A."/>
            <person name="McIntosh T.C."/>
            <person name="Meister S."/>
            <person name="Miller J."/>
            <person name="Mobarry C."/>
            <person name="Mongin E."/>
            <person name="Murphy S.D."/>
            <person name="O'Brochta D.A."/>
            <person name="Pfannkoch C."/>
            <person name="Qi R."/>
            <person name="Regier M.A."/>
            <person name="Remington K."/>
            <person name="Shao H."/>
            <person name="Sharakhova M.V."/>
            <person name="Sitter C.D."/>
            <person name="Shetty J."/>
            <person name="Smith T.J."/>
            <person name="Strong R."/>
            <person name="Sun J."/>
            <person name="Thomasova D."/>
            <person name="Ton L.Q."/>
            <person name="Topalis P."/>
            <person name="Tu Z."/>
            <person name="Unger M.F."/>
            <person name="Walenz B."/>
            <person name="Wang A."/>
            <person name="Wang J."/>
            <person name="Wang M."/>
            <person name="Wang X."/>
            <person name="Woodford K.J."/>
            <person name="Wortman J.R."/>
            <person name="Wu M."/>
            <person name="Yao A."/>
            <person name="Zdobnov E.M."/>
            <person name="Zhang H."/>
            <person name="Zhao Q."/>
            <person name="Zhao S."/>
            <person name="Zhu S.C."/>
            <person name="Zhimulev I."/>
            <person name="Coluzzi M."/>
            <person name="della Torre A."/>
            <person name="Roth C.W."/>
            <person name="Louis C."/>
            <person name="Kalush F."/>
            <person name="Mural R.J."/>
            <person name="Myers E.W."/>
            <person name="Adams M.D."/>
            <person name="Smith H.O."/>
            <person name="Broder S."/>
            <person name="Gardner M.J."/>
            <person name="Fraser C.M."/>
            <person name="Birney E."/>
            <person name="Bork P."/>
            <person name="Brey P.T."/>
            <person name="Venter J.C."/>
            <person name="Weissenbach J."/>
            <person name="Kafatos F.C."/>
            <person name="Collins F.H."/>
            <person name="Hoffman S.L."/>
        </authorList>
    </citation>
    <scope>NUCLEOTIDE SEQUENCE [LARGE SCALE GENOMIC DNA]</scope>
    <source>
        <strain evidence="13 14">PEST</strain>
    </source>
</reference>
<evidence type="ECO:0000256" key="2">
    <source>
        <dbReference type="ARBA" id="ARBA00005343"/>
    </source>
</evidence>
<name>A0A1S4GVS1_ANOGA</name>
<dbReference type="GO" id="GO:0016477">
    <property type="term" value="P:cell migration"/>
    <property type="evidence" value="ECO:0000318"/>
    <property type="project" value="GO_Central"/>
</dbReference>
<evidence type="ECO:0000256" key="5">
    <source>
        <dbReference type="ARBA" id="ARBA00022989"/>
    </source>
</evidence>
<dbReference type="VEuPathDB" id="VectorBase:AGAMI1_013106"/>
<protein>
    <recommendedName>
        <fullName evidence="9">Syndecan</fullName>
    </recommendedName>
</protein>
<evidence type="ECO:0000256" key="4">
    <source>
        <dbReference type="ARBA" id="ARBA00022974"/>
    </source>
</evidence>
<accession>A0A1S4GVS1</accession>
<comment type="function">
    <text evidence="9">Cell surface proteoglycan.</text>
</comment>
<dbReference type="Pfam" id="PF01034">
    <property type="entry name" value="Syndecan"/>
    <property type="match status" value="1"/>
</dbReference>
<keyword evidence="6 11" id="KW-0472">Membrane</keyword>
<keyword evidence="3 9" id="KW-0812">Transmembrane</keyword>
<dbReference type="FunCoup" id="A0A1S4GVS1">
    <property type="interactions" value="22"/>
</dbReference>
<feature type="compositionally biased region" description="Low complexity" evidence="10">
    <location>
        <begin position="183"/>
        <end position="204"/>
    </location>
</feature>
<dbReference type="InterPro" id="IPR003585">
    <property type="entry name" value="Neurexin-like"/>
</dbReference>
<dbReference type="PANTHER" id="PTHR10915">
    <property type="entry name" value="SYNDECAN"/>
    <property type="match status" value="1"/>
</dbReference>
<dbReference type="Proteomes" id="UP000007062">
    <property type="component" value="Chromosome 2L"/>
</dbReference>
<keyword evidence="5 11" id="KW-1133">Transmembrane helix</keyword>
<feature type="region of interest" description="Disordered" evidence="10">
    <location>
        <begin position="1"/>
        <end position="20"/>
    </location>
</feature>
<dbReference type="PROSITE" id="PS00964">
    <property type="entry name" value="SYNDECAN"/>
    <property type="match status" value="1"/>
</dbReference>
<evidence type="ECO:0000256" key="7">
    <source>
        <dbReference type="ARBA" id="ARBA00023180"/>
    </source>
</evidence>
<organism evidence="13 14">
    <name type="scientific">Anopheles gambiae</name>
    <name type="common">African malaria mosquito</name>
    <dbReference type="NCBI Taxonomy" id="7165"/>
    <lineage>
        <taxon>Eukaryota</taxon>
        <taxon>Metazoa</taxon>
        <taxon>Ecdysozoa</taxon>
        <taxon>Arthropoda</taxon>
        <taxon>Hexapoda</taxon>
        <taxon>Insecta</taxon>
        <taxon>Pterygota</taxon>
        <taxon>Neoptera</taxon>
        <taxon>Endopterygota</taxon>
        <taxon>Diptera</taxon>
        <taxon>Nematocera</taxon>
        <taxon>Culicoidea</taxon>
        <taxon>Culicidae</taxon>
        <taxon>Anophelinae</taxon>
        <taxon>Anopheles</taxon>
    </lineage>
</organism>
<dbReference type="InParanoid" id="A0A1S4GVS1"/>
<feature type="compositionally biased region" description="Low complexity" evidence="10">
    <location>
        <begin position="120"/>
        <end position="142"/>
    </location>
</feature>
<dbReference type="EnsemblMetazoa" id="AGAP007657-RA">
    <property type="protein sequence ID" value="AGAP007657-PA"/>
    <property type="gene ID" value="AGAP007657"/>
</dbReference>
<dbReference type="InterPro" id="IPR001050">
    <property type="entry name" value="Syndecan"/>
</dbReference>
<evidence type="ECO:0000256" key="8">
    <source>
        <dbReference type="ARBA" id="ARBA00023207"/>
    </source>
</evidence>
<keyword evidence="4 9" id="KW-0654">Proteoglycan</keyword>
<feature type="region of interest" description="Disordered" evidence="10">
    <location>
        <begin position="55"/>
        <end position="237"/>
    </location>
</feature>
<dbReference type="InterPro" id="IPR006311">
    <property type="entry name" value="TAT_signal"/>
</dbReference>
<feature type="transmembrane region" description="Helical" evidence="11">
    <location>
        <begin position="265"/>
        <end position="289"/>
    </location>
</feature>
<keyword evidence="7 9" id="KW-0325">Glycoprotein</keyword>
<proteinExistence type="inferred from homology"/>
<comment type="subcellular location">
    <subcellularLocation>
        <location evidence="1 9">Membrane</location>
        <topology evidence="1 9">Single-pass type I membrane protein</topology>
    </subcellularLocation>
</comment>
<evidence type="ECO:0000256" key="9">
    <source>
        <dbReference type="RuleBase" id="RU000649"/>
    </source>
</evidence>
<evidence type="ECO:0000259" key="12">
    <source>
        <dbReference type="SMART" id="SM00294"/>
    </source>
</evidence>
<evidence type="ECO:0000256" key="11">
    <source>
        <dbReference type="SAM" id="Phobius"/>
    </source>
</evidence>
<feature type="compositionally biased region" description="Polar residues" evidence="10">
    <location>
        <begin position="157"/>
        <end position="168"/>
    </location>
</feature>
<dbReference type="EMBL" id="AAAB01008807">
    <property type="status" value="NOT_ANNOTATED_CDS"/>
    <property type="molecule type" value="Genomic_DNA"/>
</dbReference>